<gene>
    <name evidence="2" type="ORF">Sradi_2627900</name>
</gene>
<dbReference type="EMBL" id="JACGWJ010000011">
    <property type="protein sequence ID" value="KAL0387461.1"/>
    <property type="molecule type" value="Genomic_DNA"/>
</dbReference>
<feature type="region of interest" description="Disordered" evidence="1">
    <location>
        <begin position="42"/>
        <end position="61"/>
    </location>
</feature>
<proteinExistence type="predicted"/>
<dbReference type="AlphaFoldDB" id="A0AAW2S6X2"/>
<sequence length="134" mass="15169">MHDNAIGGFSRLSQKGHDPFSNTYNPRWRDHPNLRYGNQISKFSKAPYQPPPPPPPQTKLQFRYAPSGYRENTRLEYLTIPTIDRASIQNLEVQVSQLTSSVSCLESQDKAMYDLGVSVNVMPLTIYESLNVGP</sequence>
<reference evidence="2" key="1">
    <citation type="submission" date="2020-06" db="EMBL/GenBank/DDBJ databases">
        <authorList>
            <person name="Li T."/>
            <person name="Hu X."/>
            <person name="Zhang T."/>
            <person name="Song X."/>
            <person name="Zhang H."/>
            <person name="Dai N."/>
            <person name="Sheng W."/>
            <person name="Hou X."/>
            <person name="Wei L."/>
        </authorList>
    </citation>
    <scope>NUCLEOTIDE SEQUENCE</scope>
    <source>
        <strain evidence="2">G02</strain>
        <tissue evidence="2">Leaf</tissue>
    </source>
</reference>
<feature type="region of interest" description="Disordered" evidence="1">
    <location>
        <begin position="1"/>
        <end position="36"/>
    </location>
</feature>
<evidence type="ECO:0000256" key="1">
    <source>
        <dbReference type="SAM" id="MobiDB-lite"/>
    </source>
</evidence>
<reference evidence="2" key="2">
    <citation type="journal article" date="2024" name="Plant">
        <title>Genomic evolution and insights into agronomic trait innovations of Sesamum species.</title>
        <authorList>
            <person name="Miao H."/>
            <person name="Wang L."/>
            <person name="Qu L."/>
            <person name="Liu H."/>
            <person name="Sun Y."/>
            <person name="Le M."/>
            <person name="Wang Q."/>
            <person name="Wei S."/>
            <person name="Zheng Y."/>
            <person name="Lin W."/>
            <person name="Duan Y."/>
            <person name="Cao H."/>
            <person name="Xiong S."/>
            <person name="Wang X."/>
            <person name="Wei L."/>
            <person name="Li C."/>
            <person name="Ma Q."/>
            <person name="Ju M."/>
            <person name="Zhao R."/>
            <person name="Li G."/>
            <person name="Mu C."/>
            <person name="Tian Q."/>
            <person name="Mei H."/>
            <person name="Zhang T."/>
            <person name="Gao T."/>
            <person name="Zhang H."/>
        </authorList>
    </citation>
    <scope>NUCLEOTIDE SEQUENCE</scope>
    <source>
        <strain evidence="2">G02</strain>
    </source>
</reference>
<accession>A0AAW2S6X2</accession>
<organism evidence="2">
    <name type="scientific">Sesamum radiatum</name>
    <name type="common">Black benniseed</name>
    <dbReference type="NCBI Taxonomy" id="300843"/>
    <lineage>
        <taxon>Eukaryota</taxon>
        <taxon>Viridiplantae</taxon>
        <taxon>Streptophyta</taxon>
        <taxon>Embryophyta</taxon>
        <taxon>Tracheophyta</taxon>
        <taxon>Spermatophyta</taxon>
        <taxon>Magnoliopsida</taxon>
        <taxon>eudicotyledons</taxon>
        <taxon>Gunneridae</taxon>
        <taxon>Pentapetalae</taxon>
        <taxon>asterids</taxon>
        <taxon>lamiids</taxon>
        <taxon>Lamiales</taxon>
        <taxon>Pedaliaceae</taxon>
        <taxon>Sesamum</taxon>
    </lineage>
</organism>
<protein>
    <submittedName>
        <fullName evidence="2">Uncharacterized protein</fullName>
    </submittedName>
</protein>
<comment type="caution">
    <text evidence="2">The sequence shown here is derived from an EMBL/GenBank/DDBJ whole genome shotgun (WGS) entry which is preliminary data.</text>
</comment>
<name>A0AAW2S6X2_SESRA</name>
<feature type="compositionally biased region" description="Pro residues" evidence="1">
    <location>
        <begin position="48"/>
        <end position="57"/>
    </location>
</feature>
<evidence type="ECO:0000313" key="2">
    <source>
        <dbReference type="EMBL" id="KAL0387461.1"/>
    </source>
</evidence>